<dbReference type="KEGG" id="clt:CM240_1364"/>
<dbReference type="EMBL" id="HG917868">
    <property type="protein sequence ID" value="CDM68523.1"/>
    <property type="molecule type" value="Genomic_DNA"/>
</dbReference>
<evidence type="ECO:0000313" key="3">
    <source>
        <dbReference type="Proteomes" id="UP000019426"/>
    </source>
</evidence>
<dbReference type="Gene3D" id="1.50.10.10">
    <property type="match status" value="1"/>
</dbReference>
<dbReference type="STRING" id="1216932.CM240_1364"/>
<dbReference type="eggNOG" id="COG3405">
    <property type="taxonomic scope" value="Bacteria"/>
</dbReference>
<dbReference type="AlphaFoldDB" id="W6RVY5"/>
<keyword evidence="1" id="KW-1133">Transmembrane helix</keyword>
<dbReference type="Proteomes" id="UP000019426">
    <property type="component" value="Chromosome M2/40_rep1"/>
</dbReference>
<name>W6RVY5_9CLOT</name>
<feature type="transmembrane region" description="Helical" evidence="1">
    <location>
        <begin position="7"/>
        <end position="24"/>
    </location>
</feature>
<dbReference type="HOGENOM" id="CLU_062608_0_0_9"/>
<evidence type="ECO:0000313" key="2">
    <source>
        <dbReference type="EMBL" id="CDM68523.1"/>
    </source>
</evidence>
<keyword evidence="1" id="KW-0812">Transmembrane</keyword>
<dbReference type="RefSeq" id="WP_156930521.1">
    <property type="nucleotide sequence ID" value="NZ_HG917868.1"/>
</dbReference>
<organism evidence="2 3">
    <name type="scientific">Clostridium bornimense</name>
    <dbReference type="NCBI Taxonomy" id="1216932"/>
    <lineage>
        <taxon>Bacteria</taxon>
        <taxon>Bacillati</taxon>
        <taxon>Bacillota</taxon>
        <taxon>Clostridia</taxon>
        <taxon>Eubacteriales</taxon>
        <taxon>Clostridiaceae</taxon>
        <taxon>Clostridium</taxon>
    </lineage>
</organism>
<keyword evidence="3" id="KW-1185">Reference proteome</keyword>
<proteinExistence type="predicted"/>
<evidence type="ECO:0000256" key="1">
    <source>
        <dbReference type="SAM" id="Phobius"/>
    </source>
</evidence>
<dbReference type="GO" id="GO:0005975">
    <property type="term" value="P:carbohydrate metabolic process"/>
    <property type="evidence" value="ECO:0007669"/>
    <property type="project" value="InterPro"/>
</dbReference>
<reference evidence="2 3" key="1">
    <citation type="submission" date="2013-11" db="EMBL/GenBank/DDBJ databases">
        <title>Complete genome sequence of Clostridum sp. M2/40.</title>
        <authorList>
            <person name="Wibberg D."/>
            <person name="Puehler A."/>
            <person name="Schlueter A."/>
        </authorList>
    </citation>
    <scope>NUCLEOTIDE SEQUENCE [LARGE SCALE GENOMIC DNA]</scope>
    <source>
        <strain evidence="3">M2/40</strain>
    </source>
</reference>
<accession>W6RVY5</accession>
<protein>
    <submittedName>
        <fullName evidence="2">Putative membrane protein</fullName>
    </submittedName>
</protein>
<sequence length="364" mass="41246">MKKKKIIIIAIIVMLGGIGSIIAMNNKLEFKLPINGHNKILEVEDTVKFINNNLSDVNGIYTNYLEKESAGDETKGHYVLSESEGLMMLYGVETGNKDIADTHLKIIENMMMENNLVSWRVRGEKKSMVSSTIDDLRIVKASALAYKRFDDAKYRKVFFKLSEGIKNNSVYKGCLVDFNDNGILSDTVTLSYMDLGALSILADVDKDYKEIEEKSKKIVEGGYISDAIPLYRKSYNINEEEYSKEENNDLLLTSMIYLYKSEVGEDTSKFLYWVKDKLNKDGFLCSTYSSETGEATSKVESTAIYSVVAMVARNSRETNLYNKLKEKLSLYKIDEGDLKGAFGYLENKEIYSFDNLMAILALIE</sequence>
<keyword evidence="1" id="KW-0472">Membrane</keyword>
<dbReference type="PATRIC" id="fig|1216932.3.peg.1358"/>
<dbReference type="InterPro" id="IPR012341">
    <property type="entry name" value="6hp_glycosidase-like_sf"/>
</dbReference>
<dbReference type="SUPFAM" id="SSF48208">
    <property type="entry name" value="Six-hairpin glycosidases"/>
    <property type="match status" value="1"/>
</dbReference>
<gene>
    <name evidence="2" type="ORF">CM240_1364</name>
</gene>
<dbReference type="InterPro" id="IPR008928">
    <property type="entry name" value="6-hairpin_glycosidase_sf"/>
</dbReference>
<dbReference type="OrthoDB" id="1779554at2"/>